<proteinExistence type="predicted"/>
<dbReference type="PANTHER" id="PTHR27003:SF448">
    <property type="entry name" value="PROTEIN KINASE DOMAIN-CONTAINING PROTEIN"/>
    <property type="match status" value="1"/>
</dbReference>
<protein>
    <submittedName>
        <fullName evidence="2">Mitogen-activated protein (MAP) kinase kinase kinase Ste11, Cryptococcus</fullName>
    </submittedName>
</protein>
<dbReference type="Gene3D" id="1.10.510.10">
    <property type="entry name" value="Transferase(Phosphotransferase) domain 1"/>
    <property type="match status" value="1"/>
</dbReference>
<name>A0A2U1KT75_ARTAN</name>
<keyword evidence="3" id="KW-1185">Reference proteome</keyword>
<accession>A0A2U1KT75</accession>
<dbReference type="STRING" id="35608.A0A2U1KT75"/>
<keyword evidence="2" id="KW-0808">Transferase</keyword>
<comment type="caution">
    <text evidence="2">The sequence shown here is derived from an EMBL/GenBank/DDBJ whole genome shotgun (WGS) entry which is preliminary data.</text>
</comment>
<dbReference type="PROSITE" id="PS00108">
    <property type="entry name" value="PROTEIN_KINASE_ST"/>
    <property type="match status" value="1"/>
</dbReference>
<dbReference type="PROSITE" id="PS50011">
    <property type="entry name" value="PROTEIN_KINASE_DOM"/>
    <property type="match status" value="1"/>
</dbReference>
<evidence type="ECO:0000313" key="2">
    <source>
        <dbReference type="EMBL" id="PWA39960.1"/>
    </source>
</evidence>
<dbReference type="Pfam" id="PF00069">
    <property type="entry name" value="Pkinase"/>
    <property type="match status" value="1"/>
</dbReference>
<dbReference type="AlphaFoldDB" id="A0A2U1KT75"/>
<dbReference type="PANTHER" id="PTHR27003">
    <property type="entry name" value="OS07G0166700 PROTEIN"/>
    <property type="match status" value="1"/>
</dbReference>
<dbReference type="GO" id="GO:0005886">
    <property type="term" value="C:plasma membrane"/>
    <property type="evidence" value="ECO:0007669"/>
    <property type="project" value="TreeGrafter"/>
</dbReference>
<dbReference type="SUPFAM" id="SSF56112">
    <property type="entry name" value="Protein kinase-like (PK-like)"/>
    <property type="match status" value="1"/>
</dbReference>
<dbReference type="GO" id="GO:0005524">
    <property type="term" value="F:ATP binding"/>
    <property type="evidence" value="ECO:0007669"/>
    <property type="project" value="InterPro"/>
</dbReference>
<dbReference type="InterPro" id="IPR008271">
    <property type="entry name" value="Ser/Thr_kinase_AS"/>
</dbReference>
<evidence type="ECO:0000259" key="1">
    <source>
        <dbReference type="PROSITE" id="PS50011"/>
    </source>
</evidence>
<dbReference type="GO" id="GO:0009506">
    <property type="term" value="C:plasmodesma"/>
    <property type="evidence" value="ECO:0007669"/>
    <property type="project" value="TreeGrafter"/>
</dbReference>
<dbReference type="InterPro" id="IPR011009">
    <property type="entry name" value="Kinase-like_dom_sf"/>
</dbReference>
<dbReference type="Proteomes" id="UP000245207">
    <property type="component" value="Unassembled WGS sequence"/>
</dbReference>
<dbReference type="GO" id="GO:0004714">
    <property type="term" value="F:transmembrane receptor protein tyrosine kinase activity"/>
    <property type="evidence" value="ECO:0007669"/>
    <property type="project" value="InterPro"/>
</dbReference>
<evidence type="ECO:0000313" key="3">
    <source>
        <dbReference type="Proteomes" id="UP000245207"/>
    </source>
</evidence>
<gene>
    <name evidence="2" type="ORF">CTI12_AA567120</name>
</gene>
<dbReference type="EMBL" id="PKPP01014176">
    <property type="protein sequence ID" value="PWA39960.1"/>
    <property type="molecule type" value="Genomic_DNA"/>
</dbReference>
<dbReference type="InterPro" id="IPR045272">
    <property type="entry name" value="ANXUR1/2-like"/>
</dbReference>
<organism evidence="2 3">
    <name type="scientific">Artemisia annua</name>
    <name type="common">Sweet wormwood</name>
    <dbReference type="NCBI Taxonomy" id="35608"/>
    <lineage>
        <taxon>Eukaryota</taxon>
        <taxon>Viridiplantae</taxon>
        <taxon>Streptophyta</taxon>
        <taxon>Embryophyta</taxon>
        <taxon>Tracheophyta</taxon>
        <taxon>Spermatophyta</taxon>
        <taxon>Magnoliopsida</taxon>
        <taxon>eudicotyledons</taxon>
        <taxon>Gunneridae</taxon>
        <taxon>Pentapetalae</taxon>
        <taxon>asterids</taxon>
        <taxon>campanulids</taxon>
        <taxon>Asterales</taxon>
        <taxon>Asteraceae</taxon>
        <taxon>Asteroideae</taxon>
        <taxon>Anthemideae</taxon>
        <taxon>Artemisiinae</taxon>
        <taxon>Artemisia</taxon>
    </lineage>
</organism>
<dbReference type="OrthoDB" id="4062651at2759"/>
<dbReference type="InterPro" id="IPR000719">
    <property type="entry name" value="Prot_kinase_dom"/>
</dbReference>
<reference evidence="2 3" key="1">
    <citation type="journal article" date="2018" name="Mol. Plant">
        <title>The genome of Artemisia annua provides insight into the evolution of Asteraceae family and artemisinin biosynthesis.</title>
        <authorList>
            <person name="Shen Q."/>
            <person name="Zhang L."/>
            <person name="Liao Z."/>
            <person name="Wang S."/>
            <person name="Yan T."/>
            <person name="Shi P."/>
            <person name="Liu M."/>
            <person name="Fu X."/>
            <person name="Pan Q."/>
            <person name="Wang Y."/>
            <person name="Lv Z."/>
            <person name="Lu X."/>
            <person name="Zhang F."/>
            <person name="Jiang W."/>
            <person name="Ma Y."/>
            <person name="Chen M."/>
            <person name="Hao X."/>
            <person name="Li L."/>
            <person name="Tang Y."/>
            <person name="Lv G."/>
            <person name="Zhou Y."/>
            <person name="Sun X."/>
            <person name="Brodelius P.E."/>
            <person name="Rose J.K.C."/>
            <person name="Tang K."/>
        </authorList>
    </citation>
    <scope>NUCLEOTIDE SEQUENCE [LARGE SCALE GENOMIC DNA]</scope>
    <source>
        <strain evidence="3">cv. Huhao1</strain>
        <tissue evidence="2">Leaf</tissue>
    </source>
</reference>
<feature type="domain" description="Protein kinase" evidence="1">
    <location>
        <begin position="1"/>
        <end position="116"/>
    </location>
</feature>
<keyword evidence="2" id="KW-0418">Kinase</keyword>
<sequence>MIAYLHDPKRTQQRVLHRDIKSSNILLDYKWRAKVSDFGLSKIAPANQLGSHIVSNVVGTPVYCDPAYAETGILSKESDMHSFGVVLFKVMYGKLCYTYDHDHQRIVSLIPDWKIC</sequence>